<keyword evidence="3" id="KW-0804">Transcription</keyword>
<dbReference type="AlphaFoldDB" id="A0A4R1ML66"/>
<evidence type="ECO:0000256" key="3">
    <source>
        <dbReference type="ARBA" id="ARBA00023163"/>
    </source>
</evidence>
<keyword evidence="1" id="KW-0805">Transcription regulation</keyword>
<dbReference type="InterPro" id="IPR018062">
    <property type="entry name" value="HTH_AraC-typ_CS"/>
</dbReference>
<protein>
    <submittedName>
        <fullName evidence="5">AraC-like DNA-binding protein</fullName>
    </submittedName>
</protein>
<dbReference type="RefSeq" id="WP_132282667.1">
    <property type="nucleotide sequence ID" value="NZ_SMGQ01000013.1"/>
</dbReference>
<dbReference type="InterPro" id="IPR009057">
    <property type="entry name" value="Homeodomain-like_sf"/>
</dbReference>
<dbReference type="SMART" id="SM00342">
    <property type="entry name" value="HTH_ARAC"/>
    <property type="match status" value="1"/>
</dbReference>
<evidence type="ECO:0000256" key="2">
    <source>
        <dbReference type="ARBA" id="ARBA00023125"/>
    </source>
</evidence>
<dbReference type="GO" id="GO:0003700">
    <property type="term" value="F:DNA-binding transcription factor activity"/>
    <property type="evidence" value="ECO:0007669"/>
    <property type="project" value="InterPro"/>
</dbReference>
<evidence type="ECO:0000259" key="4">
    <source>
        <dbReference type="PROSITE" id="PS01124"/>
    </source>
</evidence>
<evidence type="ECO:0000313" key="5">
    <source>
        <dbReference type="EMBL" id="TCK92810.1"/>
    </source>
</evidence>
<evidence type="ECO:0000256" key="1">
    <source>
        <dbReference type="ARBA" id="ARBA00023015"/>
    </source>
</evidence>
<dbReference type="PRINTS" id="PR00032">
    <property type="entry name" value="HTHARAC"/>
</dbReference>
<feature type="domain" description="HTH araC/xylS-type" evidence="4">
    <location>
        <begin position="135"/>
        <end position="233"/>
    </location>
</feature>
<organism evidence="5 6">
    <name type="scientific">Natranaerovirga hydrolytica</name>
    <dbReference type="NCBI Taxonomy" id="680378"/>
    <lineage>
        <taxon>Bacteria</taxon>
        <taxon>Bacillati</taxon>
        <taxon>Bacillota</taxon>
        <taxon>Clostridia</taxon>
        <taxon>Lachnospirales</taxon>
        <taxon>Natranaerovirgaceae</taxon>
        <taxon>Natranaerovirga</taxon>
    </lineage>
</organism>
<gene>
    <name evidence="5" type="ORF">EDC19_1965</name>
</gene>
<dbReference type="Proteomes" id="UP000294545">
    <property type="component" value="Unassembled WGS sequence"/>
</dbReference>
<sequence>MNLNIYYPKEDINDLYIYYKLETSLINQINHDQIDNALSIFNQLIGEELLFDLSGTNNKLRSIKNQVIYLISIICHSVINNGVSPYIAMSKAKAFIGLVEKAKDKKEIQMIGVNIIKGYSKQVHSLIQVKNDSIKKALNYIHNHLGEDLNLEQVAKEVNLSKCYFCSQFKKETHMTFSNYLTFARIERSKFLLQNSDKKILDIAISLGFSSQSYFSAQFKKHTNLSPKKYRDLQYKK</sequence>
<accession>A0A4R1ML66</accession>
<dbReference type="PANTHER" id="PTHR43280:SF28">
    <property type="entry name" value="HTH-TYPE TRANSCRIPTIONAL ACTIVATOR RHAS"/>
    <property type="match status" value="1"/>
</dbReference>
<dbReference type="InterPro" id="IPR018060">
    <property type="entry name" value="HTH_AraC"/>
</dbReference>
<dbReference type="InterPro" id="IPR020449">
    <property type="entry name" value="Tscrpt_reg_AraC-type_HTH"/>
</dbReference>
<keyword evidence="2 5" id="KW-0238">DNA-binding</keyword>
<dbReference type="GO" id="GO:0043565">
    <property type="term" value="F:sequence-specific DNA binding"/>
    <property type="evidence" value="ECO:0007669"/>
    <property type="project" value="InterPro"/>
</dbReference>
<comment type="caution">
    <text evidence="5">The sequence shown here is derived from an EMBL/GenBank/DDBJ whole genome shotgun (WGS) entry which is preliminary data.</text>
</comment>
<dbReference type="PROSITE" id="PS01124">
    <property type="entry name" value="HTH_ARAC_FAMILY_2"/>
    <property type="match status" value="1"/>
</dbReference>
<name>A0A4R1ML66_9FIRM</name>
<dbReference type="OrthoDB" id="1677563at2"/>
<dbReference type="EMBL" id="SMGQ01000013">
    <property type="protein sequence ID" value="TCK92810.1"/>
    <property type="molecule type" value="Genomic_DNA"/>
</dbReference>
<keyword evidence="6" id="KW-1185">Reference proteome</keyword>
<dbReference type="Gene3D" id="1.10.10.60">
    <property type="entry name" value="Homeodomain-like"/>
    <property type="match status" value="2"/>
</dbReference>
<dbReference type="PROSITE" id="PS00041">
    <property type="entry name" value="HTH_ARAC_FAMILY_1"/>
    <property type="match status" value="1"/>
</dbReference>
<evidence type="ECO:0000313" key="6">
    <source>
        <dbReference type="Proteomes" id="UP000294545"/>
    </source>
</evidence>
<dbReference type="Pfam" id="PF12833">
    <property type="entry name" value="HTH_18"/>
    <property type="match status" value="1"/>
</dbReference>
<reference evidence="5 6" key="1">
    <citation type="submission" date="2019-03" db="EMBL/GenBank/DDBJ databases">
        <title>Genomic Encyclopedia of Type Strains, Phase IV (KMG-IV): sequencing the most valuable type-strain genomes for metagenomic binning, comparative biology and taxonomic classification.</title>
        <authorList>
            <person name="Goeker M."/>
        </authorList>
    </citation>
    <scope>NUCLEOTIDE SEQUENCE [LARGE SCALE GENOMIC DNA]</scope>
    <source>
        <strain evidence="5 6">DSM 24176</strain>
    </source>
</reference>
<dbReference type="SUPFAM" id="SSF46689">
    <property type="entry name" value="Homeodomain-like"/>
    <property type="match status" value="2"/>
</dbReference>
<proteinExistence type="predicted"/>
<dbReference type="PANTHER" id="PTHR43280">
    <property type="entry name" value="ARAC-FAMILY TRANSCRIPTIONAL REGULATOR"/>
    <property type="match status" value="1"/>
</dbReference>